<evidence type="ECO:0000256" key="2">
    <source>
        <dbReference type="ARBA" id="ARBA00023125"/>
    </source>
</evidence>
<feature type="domain" description="HTH lacI-type" evidence="4">
    <location>
        <begin position="9"/>
        <end position="63"/>
    </location>
</feature>
<keyword evidence="1" id="KW-0805">Transcription regulation</keyword>
<accession>A0A5Q2VLI1</accession>
<evidence type="ECO:0000256" key="3">
    <source>
        <dbReference type="ARBA" id="ARBA00023163"/>
    </source>
</evidence>
<evidence type="ECO:0000256" key="1">
    <source>
        <dbReference type="ARBA" id="ARBA00023015"/>
    </source>
</evidence>
<proteinExistence type="predicted"/>
<evidence type="ECO:0000313" key="5">
    <source>
        <dbReference type="EMBL" id="QGH64401.1"/>
    </source>
</evidence>
<dbReference type="SUPFAM" id="SSF53822">
    <property type="entry name" value="Periplasmic binding protein-like I"/>
    <property type="match status" value="1"/>
</dbReference>
<keyword evidence="2 5" id="KW-0238">DNA-binding</keyword>
<evidence type="ECO:0000259" key="4">
    <source>
        <dbReference type="PROSITE" id="PS50932"/>
    </source>
</evidence>
<dbReference type="SUPFAM" id="SSF47413">
    <property type="entry name" value="lambda repressor-like DNA-binding domains"/>
    <property type="match status" value="1"/>
</dbReference>
<dbReference type="SMART" id="SM00354">
    <property type="entry name" value="HTH_LACI"/>
    <property type="match status" value="1"/>
</dbReference>
<dbReference type="GO" id="GO:0000976">
    <property type="term" value="F:transcription cis-regulatory region binding"/>
    <property type="evidence" value="ECO:0007669"/>
    <property type="project" value="TreeGrafter"/>
</dbReference>
<evidence type="ECO:0000313" key="6">
    <source>
        <dbReference type="Proteomes" id="UP000381260"/>
    </source>
</evidence>
<organism evidence="5 6">
    <name type="scientific">Serratia proteamaculans</name>
    <dbReference type="NCBI Taxonomy" id="28151"/>
    <lineage>
        <taxon>Bacteria</taxon>
        <taxon>Pseudomonadati</taxon>
        <taxon>Pseudomonadota</taxon>
        <taxon>Gammaproteobacteria</taxon>
        <taxon>Enterobacterales</taxon>
        <taxon>Yersiniaceae</taxon>
        <taxon>Serratia</taxon>
    </lineage>
</organism>
<dbReference type="PANTHER" id="PTHR30146:SF109">
    <property type="entry name" value="HTH-TYPE TRANSCRIPTIONAL REGULATOR GALS"/>
    <property type="match status" value="1"/>
</dbReference>
<dbReference type="InterPro" id="IPR010982">
    <property type="entry name" value="Lambda_DNA-bd_dom_sf"/>
</dbReference>
<name>A0A5Q2VLI1_SERPR</name>
<gene>
    <name evidence="5" type="ORF">GHV41_21655</name>
</gene>
<dbReference type="AlphaFoldDB" id="A0A5Q2VLI1"/>
<dbReference type="Pfam" id="PF00356">
    <property type="entry name" value="LacI"/>
    <property type="match status" value="1"/>
</dbReference>
<sequence length="333" mass="36108">MCTMPIKKVTSHDVARVAGVSRTVVSRAFSNQGRVSQKNRELVMRVASQLGYAPDAIAQSLHTGKTGFVAVVVNHFHDLSDLEFFDRLVEQLQNSNRQAVMIRLEGIADPAGYLKQTISYHVDSAVVFADHISARAAKDLFRVATPIMLNGLAGDALCDALNADEAPSLQQLAALMAQKGQLRVAVLGGRSSAKGEQLRQQIFLAQAAQQQLQIVTQLSGDYSYLSGFKLAPQLLAARPAPQAIFCTADSMAMGVMDYIRLHTSLRIPQDVAVYGFDDIPMAAWPSYQLTSVRRDISAMIAGIVQLIELRSSSPQAAPQQVTIPTELVVRASC</sequence>
<dbReference type="CDD" id="cd01392">
    <property type="entry name" value="HTH_LacI"/>
    <property type="match status" value="1"/>
</dbReference>
<dbReference type="Pfam" id="PF13377">
    <property type="entry name" value="Peripla_BP_3"/>
    <property type="match status" value="1"/>
</dbReference>
<dbReference type="GO" id="GO:0003700">
    <property type="term" value="F:DNA-binding transcription factor activity"/>
    <property type="evidence" value="ECO:0007669"/>
    <property type="project" value="TreeGrafter"/>
</dbReference>
<dbReference type="PANTHER" id="PTHR30146">
    <property type="entry name" value="LACI-RELATED TRANSCRIPTIONAL REPRESSOR"/>
    <property type="match status" value="1"/>
</dbReference>
<reference evidence="5 6" key="1">
    <citation type="submission" date="2019-11" db="EMBL/GenBank/DDBJ databases">
        <title>The Phosphoenolpyruvate Phosphotransferase System Regulates Serratia proteamaculans 336X Biofilm Formation and Wheat Roots colonization.</title>
        <authorList>
            <person name="Liu F."/>
        </authorList>
    </citation>
    <scope>NUCLEOTIDE SEQUENCE [LARGE SCALE GENOMIC DNA]</scope>
    <source>
        <strain evidence="5 6">336X</strain>
    </source>
</reference>
<keyword evidence="3" id="KW-0804">Transcription</keyword>
<dbReference type="PROSITE" id="PS50932">
    <property type="entry name" value="HTH_LACI_2"/>
    <property type="match status" value="1"/>
</dbReference>
<protein>
    <submittedName>
        <fullName evidence="5">LacI family DNA-binding transcriptional regulator</fullName>
    </submittedName>
</protein>
<dbReference type="InterPro" id="IPR046335">
    <property type="entry name" value="LacI/GalR-like_sensor"/>
</dbReference>
<dbReference type="InterPro" id="IPR028082">
    <property type="entry name" value="Peripla_BP_I"/>
</dbReference>
<dbReference type="Gene3D" id="1.10.260.40">
    <property type="entry name" value="lambda repressor-like DNA-binding domains"/>
    <property type="match status" value="1"/>
</dbReference>
<dbReference type="EMBL" id="CP045913">
    <property type="protein sequence ID" value="QGH64401.1"/>
    <property type="molecule type" value="Genomic_DNA"/>
</dbReference>
<dbReference type="CDD" id="cd06278">
    <property type="entry name" value="PBP1_LacI-like"/>
    <property type="match status" value="1"/>
</dbReference>
<dbReference type="InterPro" id="IPR000843">
    <property type="entry name" value="HTH_LacI"/>
</dbReference>
<dbReference type="Gene3D" id="3.40.50.2300">
    <property type="match status" value="2"/>
</dbReference>
<dbReference type="Proteomes" id="UP000381260">
    <property type="component" value="Chromosome"/>
</dbReference>